<dbReference type="Pfam" id="PF13556">
    <property type="entry name" value="HTH_30"/>
    <property type="match status" value="1"/>
</dbReference>
<dbReference type="Gene3D" id="1.10.10.2840">
    <property type="entry name" value="PucR C-terminal helix-turn-helix domain"/>
    <property type="match status" value="1"/>
</dbReference>
<keyword evidence="4" id="KW-1185">Reference proteome</keyword>
<dbReference type="Proteomes" id="UP000266327">
    <property type="component" value="Unassembled WGS sequence"/>
</dbReference>
<evidence type="ECO:0000259" key="2">
    <source>
        <dbReference type="SMART" id="SM00065"/>
    </source>
</evidence>
<sequence>MTETRFTESASAVSTTLEHEIISSLFKTDAKEDLIWILARIEALAEYPAKAALIDYAQKAIALKDRLELLQTRERGLMALIETAQNLTAIRDLDQVLQAIVNRARNLIGCDIGYLSIYDRERGDFYVRATDGAFSEKFKQIRVPRDVGICGFVARNRSAYCSSDYEADSRFAHTNLIDSAVTDEDIKSILGVPLLSGSQVIGVLFVGDRYIRAYNAWEMSILSTLAAHASVAIENARLFEQSQDALRQASEANKRLEQQTADTQIAAEAHERLTTLVARGGGVKELCDMVSNMLDGEVVCLDEGEQPTYTALATAHNELGHHDRIAWNDSYSAQDKIHAALVESRTLGKSVTAYATEAGICRVSAVVGGRGMLGGLVIYTRQELNDVAVRIFERSSVVTGVVLLSLERNEAAARSEIPIVLRSLLSQPQHDPDKLARQLDRYGINPVTSMYLMLIKPTGSDLGYFINRLRKLSLLTNTLIDEIDGVLVMIGSAGNSRQTKETVTKFFAEHTREKIYGVISEPVEGLSDLPGRNDGLCRCLDLLPLLDTEGVIFDESALSLYSILFKDKSRSDVTAFLSSALGRLFTEGDARKVELAKTLICYLDHGHNAKAAATLLGIHINTFRQRLEMINALLADWAQPGRALEVHIALRLWQLQDWRRSD</sequence>
<proteinExistence type="predicted"/>
<organism evidence="3 4">
    <name type="scientific">Noviherbaspirillum sedimenti</name>
    <dbReference type="NCBI Taxonomy" id="2320865"/>
    <lineage>
        <taxon>Bacteria</taxon>
        <taxon>Pseudomonadati</taxon>
        <taxon>Pseudomonadota</taxon>
        <taxon>Betaproteobacteria</taxon>
        <taxon>Burkholderiales</taxon>
        <taxon>Oxalobacteraceae</taxon>
        <taxon>Noviherbaspirillum</taxon>
    </lineage>
</organism>
<dbReference type="Pfam" id="PF13185">
    <property type="entry name" value="GAF_2"/>
    <property type="match status" value="1"/>
</dbReference>
<name>A0A3A3G5D0_9BURK</name>
<protein>
    <submittedName>
        <fullName evidence="3">GAF domain-containing protein</fullName>
    </submittedName>
</protein>
<evidence type="ECO:0000313" key="4">
    <source>
        <dbReference type="Proteomes" id="UP000266327"/>
    </source>
</evidence>
<evidence type="ECO:0000313" key="3">
    <source>
        <dbReference type="EMBL" id="RJG02885.1"/>
    </source>
</evidence>
<dbReference type="InterPro" id="IPR025736">
    <property type="entry name" value="PucR_C-HTH_dom"/>
</dbReference>
<dbReference type="EMBL" id="QYUQ01000002">
    <property type="protein sequence ID" value="RJG02885.1"/>
    <property type="molecule type" value="Genomic_DNA"/>
</dbReference>
<gene>
    <name evidence="3" type="ORF">D3878_15930</name>
</gene>
<dbReference type="PANTHER" id="PTHR33744">
    <property type="entry name" value="CARBOHYDRATE DIACID REGULATOR"/>
    <property type="match status" value="1"/>
</dbReference>
<evidence type="ECO:0000256" key="1">
    <source>
        <dbReference type="SAM" id="Coils"/>
    </source>
</evidence>
<dbReference type="InterPro" id="IPR029016">
    <property type="entry name" value="GAF-like_dom_sf"/>
</dbReference>
<dbReference type="InterPro" id="IPR051448">
    <property type="entry name" value="CdaR-like_regulators"/>
</dbReference>
<dbReference type="Gene3D" id="3.30.450.40">
    <property type="match status" value="1"/>
</dbReference>
<dbReference type="AlphaFoldDB" id="A0A3A3G5D0"/>
<feature type="coiled-coil region" evidence="1">
    <location>
        <begin position="239"/>
        <end position="273"/>
    </location>
</feature>
<feature type="domain" description="GAF" evidence="2">
    <location>
        <begin position="92"/>
        <end position="243"/>
    </location>
</feature>
<dbReference type="SMART" id="SM00065">
    <property type="entry name" value="GAF"/>
    <property type="match status" value="1"/>
</dbReference>
<reference evidence="4" key="1">
    <citation type="submission" date="2018-09" db="EMBL/GenBank/DDBJ databases">
        <authorList>
            <person name="Zhu H."/>
        </authorList>
    </citation>
    <scope>NUCLEOTIDE SEQUENCE [LARGE SCALE GENOMIC DNA]</scope>
    <source>
        <strain evidence="4">K1S02-23</strain>
    </source>
</reference>
<dbReference type="SUPFAM" id="SSF55781">
    <property type="entry name" value="GAF domain-like"/>
    <property type="match status" value="1"/>
</dbReference>
<dbReference type="PANTHER" id="PTHR33744:SF1">
    <property type="entry name" value="DNA-BINDING TRANSCRIPTIONAL ACTIVATOR ADER"/>
    <property type="match status" value="1"/>
</dbReference>
<keyword evidence="1" id="KW-0175">Coiled coil</keyword>
<dbReference type="InterPro" id="IPR042070">
    <property type="entry name" value="PucR_C-HTH_sf"/>
</dbReference>
<accession>A0A3A3G5D0</accession>
<dbReference type="InterPro" id="IPR003018">
    <property type="entry name" value="GAF"/>
</dbReference>
<comment type="caution">
    <text evidence="3">The sequence shown here is derived from an EMBL/GenBank/DDBJ whole genome shotgun (WGS) entry which is preliminary data.</text>
</comment>